<name>A0A9X2HV40_9SPHN</name>
<evidence type="ECO:0000313" key="3">
    <source>
        <dbReference type="Proteomes" id="UP001139451"/>
    </source>
</evidence>
<dbReference type="Pfam" id="PF00174">
    <property type="entry name" value="Oxidored_molyb"/>
    <property type="match status" value="1"/>
</dbReference>
<dbReference type="PANTHER" id="PTHR43032">
    <property type="entry name" value="PROTEIN-METHIONINE-SULFOXIDE REDUCTASE"/>
    <property type="match status" value="1"/>
</dbReference>
<dbReference type="Gene3D" id="3.90.420.10">
    <property type="entry name" value="Oxidoreductase, molybdopterin-binding domain"/>
    <property type="match status" value="1"/>
</dbReference>
<dbReference type="InterPro" id="IPR000572">
    <property type="entry name" value="OxRdtase_Mopterin-bd_dom"/>
</dbReference>
<feature type="domain" description="Oxidoreductase molybdopterin-binding" evidence="1">
    <location>
        <begin position="101"/>
        <end position="232"/>
    </location>
</feature>
<accession>A0A9X2HV40</accession>
<keyword evidence="3" id="KW-1185">Reference proteome</keyword>
<dbReference type="InterPro" id="IPR006311">
    <property type="entry name" value="TAT_signal"/>
</dbReference>
<gene>
    <name evidence="2" type="ORF">M9978_19125</name>
</gene>
<protein>
    <submittedName>
        <fullName evidence="2">Molybdopterin-dependent oxidoreductase</fullName>
    </submittedName>
</protein>
<dbReference type="EMBL" id="JAMLDX010000019">
    <property type="protein sequence ID" value="MCP3732540.1"/>
    <property type="molecule type" value="Genomic_DNA"/>
</dbReference>
<proteinExistence type="predicted"/>
<organism evidence="2 3">
    <name type="scientific">Sphingomonas tagetis</name>
    <dbReference type="NCBI Taxonomy" id="2949092"/>
    <lineage>
        <taxon>Bacteria</taxon>
        <taxon>Pseudomonadati</taxon>
        <taxon>Pseudomonadota</taxon>
        <taxon>Alphaproteobacteria</taxon>
        <taxon>Sphingomonadales</taxon>
        <taxon>Sphingomonadaceae</taxon>
        <taxon>Sphingomonas</taxon>
    </lineage>
</organism>
<evidence type="ECO:0000313" key="2">
    <source>
        <dbReference type="EMBL" id="MCP3732540.1"/>
    </source>
</evidence>
<dbReference type="RefSeq" id="WP_254296080.1">
    <property type="nucleotide sequence ID" value="NZ_JAMLDX010000019.1"/>
</dbReference>
<dbReference type="AlphaFoldDB" id="A0A9X2HV40"/>
<evidence type="ECO:0000259" key="1">
    <source>
        <dbReference type="Pfam" id="PF00174"/>
    </source>
</evidence>
<dbReference type="InterPro" id="IPR036374">
    <property type="entry name" value="OxRdtase_Mopterin-bd_sf"/>
</dbReference>
<dbReference type="SUPFAM" id="SSF56524">
    <property type="entry name" value="Oxidoreductase molybdopterin-binding domain"/>
    <property type="match status" value="1"/>
</dbReference>
<sequence>MADDTIRGLSRRQLVAGGGVALAAGAGALLAARGLSFQLPPNIGSLTGLAEGLTHAGSRLFLTHKTLVPEYPVSAITKVDNWKNDAPADPELIRHIGSKFRDWRLPVDGVLKPATLSLAELAQLPRKTQIIARHCINGYSSISPYTGVPLRDLLALVGLGPNIRYIGFESWYDNGWDSIDLFDAFHPQTILAYDEFPGTPVSWTRGMPLRLTMPLHYGYKWIKGIKRIVALENLDTFGDGTGFGSSYASKGRTWSAAGA</sequence>
<dbReference type="Proteomes" id="UP001139451">
    <property type="component" value="Unassembled WGS sequence"/>
</dbReference>
<dbReference type="PROSITE" id="PS51318">
    <property type="entry name" value="TAT"/>
    <property type="match status" value="1"/>
</dbReference>
<reference evidence="2" key="1">
    <citation type="submission" date="2022-05" db="EMBL/GenBank/DDBJ databases">
        <title>Sphingomonas sp. strain MG17 Genome sequencing and assembly.</title>
        <authorList>
            <person name="Kim I."/>
        </authorList>
    </citation>
    <scope>NUCLEOTIDE SEQUENCE</scope>
    <source>
        <strain evidence="2">MG17</strain>
    </source>
</reference>
<comment type="caution">
    <text evidence="2">The sequence shown here is derived from an EMBL/GenBank/DDBJ whole genome shotgun (WGS) entry which is preliminary data.</text>
</comment>